<organism evidence="1 2">
    <name type="scientific">Bacteroides finegoldii</name>
    <dbReference type="NCBI Taxonomy" id="338188"/>
    <lineage>
        <taxon>Bacteria</taxon>
        <taxon>Pseudomonadati</taxon>
        <taxon>Bacteroidota</taxon>
        <taxon>Bacteroidia</taxon>
        <taxon>Bacteroidales</taxon>
        <taxon>Bacteroidaceae</taxon>
        <taxon>Bacteroides</taxon>
    </lineage>
</organism>
<evidence type="ECO:0000313" key="2">
    <source>
        <dbReference type="Proteomes" id="UP000095517"/>
    </source>
</evidence>
<dbReference type="STRING" id="338188.ERS852397_03246"/>
<evidence type="ECO:0000313" key="1">
    <source>
        <dbReference type="EMBL" id="CUO98201.1"/>
    </source>
</evidence>
<accession>A0A174JHV6</accession>
<dbReference type="EMBL" id="CYZH01000022">
    <property type="protein sequence ID" value="CUO98201.1"/>
    <property type="molecule type" value="Genomic_DNA"/>
</dbReference>
<protein>
    <submittedName>
        <fullName evidence="1">Uncharacterized protein</fullName>
    </submittedName>
</protein>
<sequence>MTIGDYIKQCFSSFGDISDAGIEKFALELGLVPGSDADLESKKTVSDSVNKFMNKILMHPTSVSENGHSKSWGVDSLENYTKYMFKLYGITPDDETASLVGLSVIKDASNIW</sequence>
<dbReference type="Pfam" id="PF20449">
    <property type="entry name" value="DUF6706"/>
    <property type="match status" value="1"/>
</dbReference>
<proteinExistence type="predicted"/>
<name>A0A174JHV6_9BACE</name>
<dbReference type="AlphaFoldDB" id="A0A174JHV6"/>
<dbReference type="InterPro" id="IPR046552">
    <property type="entry name" value="DUF6706"/>
</dbReference>
<gene>
    <name evidence="1" type="ORF">ERS852397_03246</name>
</gene>
<dbReference type="Proteomes" id="UP000095517">
    <property type="component" value="Unassembled WGS sequence"/>
</dbReference>
<dbReference type="RefSeq" id="WP_148326836.1">
    <property type="nucleotide sequence ID" value="NZ_CABIXA010000022.1"/>
</dbReference>
<reference evidence="1 2" key="1">
    <citation type="submission" date="2015-09" db="EMBL/GenBank/DDBJ databases">
        <authorList>
            <consortium name="Pathogen Informatics"/>
        </authorList>
    </citation>
    <scope>NUCLEOTIDE SEQUENCE [LARGE SCALE GENOMIC DNA]</scope>
    <source>
        <strain evidence="1 2">2789STDY5608840</strain>
    </source>
</reference>